<keyword evidence="3 6" id="KW-0812">Transmembrane</keyword>
<gene>
    <name evidence="7" type="ORF">PBRA_008999</name>
    <name evidence="8" type="ORF">PLBR_LOCUS7139</name>
</gene>
<dbReference type="PANTHER" id="PTHR12385:SF4">
    <property type="entry name" value="PROTEIN PNS1"/>
    <property type="match status" value="1"/>
</dbReference>
<dbReference type="Pfam" id="PF04515">
    <property type="entry name" value="Choline_transpo"/>
    <property type="match status" value="1"/>
</dbReference>
<feature type="transmembrane region" description="Helical" evidence="6">
    <location>
        <begin position="189"/>
        <end position="210"/>
    </location>
</feature>
<evidence type="ECO:0000256" key="3">
    <source>
        <dbReference type="ARBA" id="ARBA00022692"/>
    </source>
</evidence>
<dbReference type="OMA" id="CRIAMAW"/>
<sequence length="446" mass="47833">MSTAESGARGADHVLQRTPWRDVAFAILFLSHLIGFIAFDIYWRSSGEDLGDDDDGDRHSRLNISAEQYMAFVGFGVVVAMFLGVIWITLLKRFAHAAIKLGVCVTVGVFLCKSILLFSLGQIIGGSVALFVAGALALYFFLVRNRLRFVSILVEMSCTAISPGLVAASVLATILGAVWSVYVTGLAAMVSHGVMAILGLFSLFWTWLVFKNVVHVATAGKCATWYFLGDDNAPPNATWAAFHRALTTSFGSVCLGSFLVALMRTLETVSRSAARSSDDACVSLVCGLLACLVECVRHALEFVSKYAFVYCGVYGESFFASARSTWQLLMAKGFDVIIDDDLSHLASVPGALAGGLLAGLAMLAVITGVHGATPIYGDLDNWIIALLFSLWFILAVSVVLAPVSSGVATFIVLLAEDPYALSKTRPEFHAKVSDGLHEVYGEFAFA</sequence>
<evidence type="ECO:0000313" key="9">
    <source>
        <dbReference type="Proteomes" id="UP000039324"/>
    </source>
</evidence>
<name>A0A0G4J4B0_PLABS</name>
<evidence type="ECO:0000313" key="7">
    <source>
        <dbReference type="EMBL" id="CEP02415.1"/>
    </source>
</evidence>
<dbReference type="STRING" id="37360.A0A0G4J4B0"/>
<dbReference type="GO" id="GO:0005886">
    <property type="term" value="C:plasma membrane"/>
    <property type="evidence" value="ECO:0007669"/>
    <property type="project" value="UniProtKB-SubCell"/>
</dbReference>
<dbReference type="EMBL" id="OVEO01000013">
    <property type="protein sequence ID" value="SPQ99924.1"/>
    <property type="molecule type" value="Genomic_DNA"/>
</dbReference>
<evidence type="ECO:0000313" key="8">
    <source>
        <dbReference type="EMBL" id="SPQ99924.1"/>
    </source>
</evidence>
<feature type="transmembrane region" description="Helical" evidence="6">
    <location>
        <begin position="69"/>
        <end position="90"/>
    </location>
</feature>
<dbReference type="GO" id="GO:0022857">
    <property type="term" value="F:transmembrane transporter activity"/>
    <property type="evidence" value="ECO:0007669"/>
    <property type="project" value="UniProtKB-UniRule"/>
</dbReference>
<feature type="transmembrane region" description="Helical" evidence="6">
    <location>
        <begin position="351"/>
        <end position="370"/>
    </location>
</feature>
<feature type="transmembrane region" description="Helical" evidence="6">
    <location>
        <begin position="164"/>
        <end position="183"/>
    </location>
</feature>
<proteinExistence type="inferred from homology"/>
<evidence type="ECO:0000256" key="1">
    <source>
        <dbReference type="ARBA" id="ARBA00004141"/>
    </source>
</evidence>
<evidence type="ECO:0000256" key="4">
    <source>
        <dbReference type="ARBA" id="ARBA00022989"/>
    </source>
</evidence>
<dbReference type="Proteomes" id="UP000290189">
    <property type="component" value="Unassembled WGS sequence"/>
</dbReference>
<evidence type="ECO:0000313" key="10">
    <source>
        <dbReference type="Proteomes" id="UP000290189"/>
    </source>
</evidence>
<comment type="subcellular location">
    <subcellularLocation>
        <location evidence="6">Cell membrane</location>
        <topology evidence="6">Multi-pass membrane protein</topology>
    </subcellularLocation>
    <subcellularLocation>
        <location evidence="1">Membrane</location>
        <topology evidence="1">Multi-pass membrane protein</topology>
    </subcellularLocation>
</comment>
<keyword evidence="5 6" id="KW-0472">Membrane</keyword>
<protein>
    <recommendedName>
        <fullName evidence="6">Choline transporter-like protein</fullName>
    </recommendedName>
</protein>
<comment type="similarity">
    <text evidence="2 6">Belongs to the CTL (choline transporter-like) family.</text>
</comment>
<accession>A0A0G4J4B0</accession>
<dbReference type="OrthoDB" id="44736at2759"/>
<feature type="transmembrane region" description="Helical" evidence="6">
    <location>
        <begin position="123"/>
        <end position="143"/>
    </location>
</feature>
<keyword evidence="4 6" id="KW-1133">Transmembrane helix</keyword>
<feature type="transmembrane region" description="Helical" evidence="6">
    <location>
        <begin position="382"/>
        <end position="415"/>
    </location>
</feature>
<dbReference type="Proteomes" id="UP000039324">
    <property type="component" value="Unassembled WGS sequence"/>
</dbReference>
<evidence type="ECO:0000256" key="2">
    <source>
        <dbReference type="ARBA" id="ARBA00007168"/>
    </source>
</evidence>
<reference evidence="8 10" key="2">
    <citation type="submission" date="2018-03" db="EMBL/GenBank/DDBJ databases">
        <authorList>
            <person name="Fogelqvist J."/>
        </authorList>
    </citation>
    <scope>NUCLEOTIDE SEQUENCE [LARGE SCALE GENOMIC DNA]</scope>
</reference>
<feature type="transmembrane region" description="Helical" evidence="6">
    <location>
        <begin position="97"/>
        <end position="117"/>
    </location>
</feature>
<keyword evidence="9" id="KW-1185">Reference proteome</keyword>
<organism evidence="7 9">
    <name type="scientific">Plasmodiophora brassicae</name>
    <name type="common">Clubroot disease agent</name>
    <dbReference type="NCBI Taxonomy" id="37360"/>
    <lineage>
        <taxon>Eukaryota</taxon>
        <taxon>Sar</taxon>
        <taxon>Rhizaria</taxon>
        <taxon>Endomyxa</taxon>
        <taxon>Phytomyxea</taxon>
        <taxon>Plasmodiophorida</taxon>
        <taxon>Plasmodiophoridae</taxon>
        <taxon>Plasmodiophora</taxon>
    </lineage>
</organism>
<evidence type="ECO:0000256" key="6">
    <source>
        <dbReference type="RuleBase" id="RU368066"/>
    </source>
</evidence>
<geneLocation type="mitochondrion" evidence="8"/>
<dbReference type="AlphaFoldDB" id="A0A0G4J4B0"/>
<dbReference type="EMBL" id="CDSF01000127">
    <property type="protein sequence ID" value="CEP02415.1"/>
    <property type="molecule type" value="Genomic_DNA"/>
</dbReference>
<feature type="transmembrane region" description="Helical" evidence="6">
    <location>
        <begin position="23"/>
        <end position="43"/>
    </location>
</feature>
<dbReference type="InterPro" id="IPR007603">
    <property type="entry name" value="Choline_transptr-like"/>
</dbReference>
<evidence type="ECO:0000256" key="5">
    <source>
        <dbReference type="ARBA" id="ARBA00023136"/>
    </source>
</evidence>
<reference evidence="7 9" key="1">
    <citation type="submission" date="2015-02" db="EMBL/GenBank/DDBJ databases">
        <authorList>
            <person name="Chooi Y.-H."/>
        </authorList>
    </citation>
    <scope>NUCLEOTIDE SEQUENCE [LARGE SCALE GENOMIC DNA]</scope>
    <source>
        <strain evidence="7">E3</strain>
    </source>
</reference>
<comment type="function">
    <text evidence="6">Choline transporter.</text>
</comment>
<dbReference type="PANTHER" id="PTHR12385">
    <property type="entry name" value="CHOLINE TRANSPORTER-LIKE (SLC FAMILY 44)"/>
    <property type="match status" value="1"/>
</dbReference>
<keyword evidence="8" id="KW-0496">Mitochondrion</keyword>